<gene>
    <name evidence="1" type="ORF">K3F53_14340</name>
    <name evidence="2" type="ORF">SAMN04489735_100673</name>
</gene>
<evidence type="ECO:0000313" key="1">
    <source>
        <dbReference type="EMBL" id="QYY42036.1"/>
    </source>
</evidence>
<dbReference type="Proteomes" id="UP000826616">
    <property type="component" value="Chromosome"/>
</dbReference>
<protein>
    <submittedName>
        <fullName evidence="2">Uncharacterized protein</fullName>
    </submittedName>
</protein>
<dbReference type="Proteomes" id="UP000198956">
    <property type="component" value="Unassembled WGS sequence"/>
</dbReference>
<accession>A0A1G7YEB3</accession>
<proteinExistence type="predicted"/>
<reference evidence="1 4" key="2">
    <citation type="submission" date="2021-08" db="EMBL/GenBank/DDBJ databases">
        <title>Complete genome sequence of the strain Aneurinibacillus thermoaerophilus CCM 8960.</title>
        <authorList>
            <person name="Musilova J."/>
            <person name="Kourilova X."/>
            <person name="Pernicova I."/>
            <person name="Bezdicek M."/>
            <person name="Lengerova M."/>
            <person name="Obruca S."/>
            <person name="Sedlar K."/>
        </authorList>
    </citation>
    <scope>NUCLEOTIDE SEQUENCE [LARGE SCALE GENOMIC DNA]</scope>
    <source>
        <strain evidence="1 4">CCM 8960</strain>
    </source>
</reference>
<organism evidence="2 3">
    <name type="scientific">Aneurinibacillus thermoaerophilus</name>
    <dbReference type="NCBI Taxonomy" id="143495"/>
    <lineage>
        <taxon>Bacteria</taxon>
        <taxon>Bacillati</taxon>
        <taxon>Bacillota</taxon>
        <taxon>Bacilli</taxon>
        <taxon>Bacillales</taxon>
        <taxon>Paenibacillaceae</taxon>
        <taxon>Aneurinibacillus group</taxon>
        <taxon>Aneurinibacillus</taxon>
    </lineage>
</organism>
<reference evidence="2 3" key="1">
    <citation type="submission" date="2016-10" db="EMBL/GenBank/DDBJ databases">
        <authorList>
            <person name="de Groot N.N."/>
        </authorList>
    </citation>
    <scope>NUCLEOTIDE SEQUENCE [LARGE SCALE GENOMIC DNA]</scope>
    <source>
        <strain evidence="2 3">L 420-91</strain>
    </source>
</reference>
<sequence>MKQKQSSATHENQKMTVYAASNCQGKSGTESTWYGSIVYYNSCQANAIVGLLTSGTGATATAAALAAYHNKPVTALYTGVAAGLMTIGAGVVSAANAWGTGITIRYVDSYITSDLPFWVWAQ</sequence>
<dbReference type="EMBL" id="FNDE01000006">
    <property type="protein sequence ID" value="SDG94280.1"/>
    <property type="molecule type" value="Genomic_DNA"/>
</dbReference>
<evidence type="ECO:0000313" key="4">
    <source>
        <dbReference type="Proteomes" id="UP000826616"/>
    </source>
</evidence>
<dbReference type="EMBL" id="CP080764">
    <property type="protein sequence ID" value="QYY42036.1"/>
    <property type="molecule type" value="Genomic_DNA"/>
</dbReference>
<evidence type="ECO:0000313" key="3">
    <source>
        <dbReference type="Proteomes" id="UP000198956"/>
    </source>
</evidence>
<evidence type="ECO:0000313" key="2">
    <source>
        <dbReference type="EMBL" id="SDG94280.1"/>
    </source>
</evidence>
<name>A0A1G7YEB3_ANETH</name>
<dbReference type="AlphaFoldDB" id="A0A1G7YEB3"/>
<dbReference type="RefSeq" id="WP_057897966.1">
    <property type="nucleotide sequence ID" value="NZ_CP080764.1"/>
</dbReference>
<keyword evidence="4" id="KW-1185">Reference proteome</keyword>
<dbReference type="GeneID" id="97142556"/>